<proteinExistence type="predicted"/>
<dbReference type="Proteomes" id="UP000836788">
    <property type="component" value="Chromosome 2"/>
</dbReference>
<name>A0A8J9X3L2_PHATR</name>
<sequence length="307" mass="32870">MPSNNNSSASELAVYANLVSYKYDGDSKTHSANRGGDANDMSVYGNAVKVSLHGLPVPGLTDDDDDSSVVNDGRLLVKDPQVVAAQEEDVKDEQSISVDESQLLSTRKAFAPCTDPNSIIKVSLDHRHGFLGRRGNVRVLDSAGKPFAGGVHLKEFQRHLLRPSYLLRTANKTPVALCVQQKAQTGSSTKVFNIYSTRQGVTADVTKVVHVAGVSYYPAYRVELASAASDCVVSTWTGKESVPIWELRTDANTVTIQEINVGRILGSIEQHEGLKTGCDIVLNTGVDPALVLCVGTILEASCTAVKA</sequence>
<dbReference type="AlphaFoldDB" id="A0A8J9X3L2"/>
<organism evidence="1">
    <name type="scientific">Phaeodactylum tricornutum</name>
    <name type="common">Diatom</name>
    <dbReference type="NCBI Taxonomy" id="2850"/>
    <lineage>
        <taxon>Eukaryota</taxon>
        <taxon>Sar</taxon>
        <taxon>Stramenopiles</taxon>
        <taxon>Ochrophyta</taxon>
        <taxon>Bacillariophyta</taxon>
        <taxon>Bacillariophyceae</taxon>
        <taxon>Bacillariophycidae</taxon>
        <taxon>Naviculales</taxon>
        <taxon>Phaeodactylaceae</taxon>
        <taxon>Phaeodactylum</taxon>
    </lineage>
</organism>
<gene>
    <name evidence="1" type="ORF">PTTT1_LOCUS29100</name>
</gene>
<evidence type="ECO:0000313" key="1">
    <source>
        <dbReference type="EMBL" id="CAG9285445.1"/>
    </source>
</evidence>
<dbReference type="EMBL" id="OU594943">
    <property type="protein sequence ID" value="CAG9285445.1"/>
    <property type="molecule type" value="Genomic_DNA"/>
</dbReference>
<protein>
    <submittedName>
        <fullName evidence="1">Uncharacterized protein</fullName>
    </submittedName>
</protein>
<reference evidence="1" key="1">
    <citation type="submission" date="2022-02" db="EMBL/GenBank/DDBJ databases">
        <authorList>
            <person name="Giguere J D."/>
        </authorList>
    </citation>
    <scope>NUCLEOTIDE SEQUENCE</scope>
    <source>
        <strain evidence="1">CCAP 1055/1</strain>
    </source>
</reference>
<accession>A0A8J9X3L2</accession>